<dbReference type="SUPFAM" id="SSF53448">
    <property type="entry name" value="Nucleotide-diphospho-sugar transferases"/>
    <property type="match status" value="1"/>
</dbReference>
<dbReference type="PANTHER" id="PTHR43179">
    <property type="entry name" value="RHAMNOSYLTRANSFERASE WBBL"/>
    <property type="match status" value="1"/>
</dbReference>
<dbReference type="OrthoDB" id="3734530at2"/>
<accession>A0A1I1XFG8</accession>
<dbReference type="GO" id="GO:0016740">
    <property type="term" value="F:transferase activity"/>
    <property type="evidence" value="ECO:0007669"/>
    <property type="project" value="UniProtKB-KW"/>
</dbReference>
<dbReference type="STRING" id="1798228.SAMN05216574_1024"/>
<evidence type="ECO:0000313" key="3">
    <source>
        <dbReference type="Proteomes" id="UP000198589"/>
    </source>
</evidence>
<reference evidence="2" key="1">
    <citation type="submission" date="2016-10" db="EMBL/GenBank/DDBJ databases">
        <authorList>
            <person name="de Groot N.N."/>
        </authorList>
    </citation>
    <scope>NUCLEOTIDE SEQUENCE [LARGE SCALE GENOMIC DNA]</scope>
    <source>
        <strain evidence="2">DSM 46838</strain>
    </source>
</reference>
<dbReference type="InterPro" id="IPR029044">
    <property type="entry name" value="Nucleotide-diphossugar_trans"/>
</dbReference>
<dbReference type="RefSeq" id="WP_092195221.1">
    <property type="nucleotide sequence ID" value="NZ_FOND01000002.1"/>
</dbReference>
<evidence type="ECO:0000313" key="2">
    <source>
        <dbReference type="EMBL" id="SFE04120.1"/>
    </source>
</evidence>
<dbReference type="InterPro" id="IPR001173">
    <property type="entry name" value="Glyco_trans_2-like"/>
</dbReference>
<proteinExistence type="predicted"/>
<gene>
    <name evidence="2" type="ORF">SAMN05216574_1024</name>
</gene>
<dbReference type="AlphaFoldDB" id="A0A1I1XFG8"/>
<keyword evidence="2" id="KW-0808">Transferase</keyword>
<feature type="domain" description="Glycosyltransferase 2-like" evidence="1">
    <location>
        <begin position="15"/>
        <end position="134"/>
    </location>
</feature>
<dbReference type="PANTHER" id="PTHR43179:SF7">
    <property type="entry name" value="RHAMNOSYLTRANSFERASE WBBL"/>
    <property type="match status" value="1"/>
</dbReference>
<protein>
    <submittedName>
        <fullName evidence="2">Glycosyltransferase, GT2 family</fullName>
    </submittedName>
</protein>
<sequence>MGTASLTALDVELVIVAYRSRPQVEGLLAGLPADVRVVVVDNSDGSDGLAEFIAARPGSRYLSGGGVGFARAANLGARTSEAEFLAFVNPDVRPTDVALAALVADVAGSRELAASAATRVDGAGRPQMNGGWEFSVRRALVHATGAHKRLLPMSGMYATPQVGVPLHVDWVSGGCMAVRRQTFLDLGCFDETFYVYCEDVAYGRAAREHGLSVRLRTDVTITGDSGGSGAPSLEMARLRGASLTRYVRKHHSPLRAGAISGAVALGYAVRTAQQLVRRNRSLAAQYWAYTVGAVTARATVAGRVVTR</sequence>
<dbReference type="EMBL" id="FOND01000002">
    <property type="protein sequence ID" value="SFE04120.1"/>
    <property type="molecule type" value="Genomic_DNA"/>
</dbReference>
<dbReference type="Proteomes" id="UP000198589">
    <property type="component" value="Unassembled WGS sequence"/>
</dbReference>
<keyword evidence="3" id="KW-1185">Reference proteome</keyword>
<evidence type="ECO:0000259" key="1">
    <source>
        <dbReference type="Pfam" id="PF00535"/>
    </source>
</evidence>
<organism evidence="2 3">
    <name type="scientific">Blastococcus tunisiensis</name>
    <dbReference type="NCBI Taxonomy" id="1798228"/>
    <lineage>
        <taxon>Bacteria</taxon>
        <taxon>Bacillati</taxon>
        <taxon>Actinomycetota</taxon>
        <taxon>Actinomycetes</taxon>
        <taxon>Geodermatophilales</taxon>
        <taxon>Geodermatophilaceae</taxon>
        <taxon>Blastococcus</taxon>
    </lineage>
</organism>
<dbReference type="Pfam" id="PF00535">
    <property type="entry name" value="Glycos_transf_2"/>
    <property type="match status" value="1"/>
</dbReference>
<dbReference type="Gene3D" id="3.90.550.10">
    <property type="entry name" value="Spore Coat Polysaccharide Biosynthesis Protein SpsA, Chain A"/>
    <property type="match status" value="1"/>
</dbReference>
<name>A0A1I1XFG8_9ACTN</name>